<dbReference type="SUPFAM" id="SSF52833">
    <property type="entry name" value="Thioredoxin-like"/>
    <property type="match status" value="1"/>
</dbReference>
<name>A0A6J5ZCI4_9ZZZZ</name>
<dbReference type="Pfam" id="PF02630">
    <property type="entry name" value="SCO1-SenC"/>
    <property type="match status" value="1"/>
</dbReference>
<protein>
    <submittedName>
        <fullName evidence="2">Unannotated protein</fullName>
    </submittedName>
</protein>
<comment type="similarity">
    <text evidence="1">Belongs to the SCO1/2 family.</text>
</comment>
<dbReference type="PANTHER" id="PTHR12151">
    <property type="entry name" value="ELECTRON TRANSPORT PROTIN SCO1/SENC FAMILY MEMBER"/>
    <property type="match status" value="1"/>
</dbReference>
<proteinExistence type="inferred from homology"/>
<accession>A0A6J5ZCI4</accession>
<organism evidence="2">
    <name type="scientific">freshwater metagenome</name>
    <dbReference type="NCBI Taxonomy" id="449393"/>
    <lineage>
        <taxon>unclassified sequences</taxon>
        <taxon>metagenomes</taxon>
        <taxon>ecological metagenomes</taxon>
    </lineage>
</organism>
<dbReference type="CDD" id="cd02968">
    <property type="entry name" value="SCO"/>
    <property type="match status" value="1"/>
</dbReference>
<dbReference type="EMBL" id="CAESAN010000031">
    <property type="protein sequence ID" value="CAB4340341.1"/>
    <property type="molecule type" value="Genomic_DNA"/>
</dbReference>
<dbReference type="InterPro" id="IPR003782">
    <property type="entry name" value="SCO1/SenC"/>
</dbReference>
<reference evidence="2" key="1">
    <citation type="submission" date="2020-05" db="EMBL/GenBank/DDBJ databases">
        <authorList>
            <person name="Chiriac C."/>
            <person name="Salcher M."/>
            <person name="Ghai R."/>
            <person name="Kavagutti S V."/>
        </authorList>
    </citation>
    <scope>NUCLEOTIDE SEQUENCE</scope>
</reference>
<gene>
    <name evidence="2" type="ORF">UFOPK3547_00518</name>
</gene>
<dbReference type="AlphaFoldDB" id="A0A6J5ZCI4"/>
<dbReference type="InterPro" id="IPR036249">
    <property type="entry name" value="Thioredoxin-like_sf"/>
</dbReference>
<dbReference type="Gene3D" id="3.40.30.10">
    <property type="entry name" value="Glutaredoxin"/>
    <property type="match status" value="1"/>
</dbReference>
<evidence type="ECO:0000313" key="2">
    <source>
        <dbReference type="EMBL" id="CAB4340341.1"/>
    </source>
</evidence>
<sequence length="204" mass="22161">MNPRLRLTLMAAASIALLAILGFLLLSDPNSGARRLPATRFAGAIRPESPPVRFALRDENGRTVDARSLRGSPAIVAFMYSTCDNDCPTMAQQIRGALDRLDGNVPAVAVSVDPATDTQASARRFIASQHLGGRMSFLLGSQQSLQPVWRAFGVAPQEKGREHSAVVVLLDAEGRQRIGFPLSELTPEGIAHDIRVLQREARRR</sequence>
<evidence type="ECO:0000256" key="1">
    <source>
        <dbReference type="ARBA" id="ARBA00010996"/>
    </source>
</evidence>
<dbReference type="PANTHER" id="PTHR12151:SF25">
    <property type="entry name" value="LINALOOL DEHYDRATASE_ISOMERASE DOMAIN-CONTAINING PROTEIN"/>
    <property type="match status" value="1"/>
</dbReference>